<name>C5KG99_PERM5</name>
<comment type="similarity">
    <text evidence="2">Belongs to the NAD(P)-dependent epimerase/dehydratase family. Fucose synthase subfamily.</text>
</comment>
<evidence type="ECO:0000256" key="3">
    <source>
        <dbReference type="ARBA" id="ARBA00012371"/>
    </source>
</evidence>
<dbReference type="Gene3D" id="3.90.25.10">
    <property type="entry name" value="UDP-galactose 4-epimerase, domain 1"/>
    <property type="match status" value="1"/>
</dbReference>
<evidence type="ECO:0000259" key="7">
    <source>
        <dbReference type="Pfam" id="PF01370"/>
    </source>
</evidence>
<dbReference type="Gene3D" id="3.40.50.720">
    <property type="entry name" value="NAD(P)-binding Rossmann-like Domain"/>
    <property type="match status" value="1"/>
</dbReference>
<comment type="pathway">
    <text evidence="1">Nucleotide-sugar biosynthesis; GDP-L-fucose biosynthesis via de novo pathway; GDP-L-fucose from GDP-alpha-D-mannose: step 2/2.</text>
</comment>
<dbReference type="GeneID" id="9063530"/>
<keyword evidence="9" id="KW-1185">Reference proteome</keyword>
<dbReference type="InterPro" id="IPR036291">
    <property type="entry name" value="NAD(P)-bd_dom_sf"/>
</dbReference>
<dbReference type="Proteomes" id="UP000007800">
    <property type="component" value="Unassembled WGS sequence"/>
</dbReference>
<evidence type="ECO:0000256" key="6">
    <source>
        <dbReference type="ARBA" id="ARBA00023235"/>
    </source>
</evidence>
<dbReference type="InParanoid" id="C5KG99"/>
<dbReference type="HAMAP" id="MF_00956">
    <property type="entry name" value="GDP_fucose_synth"/>
    <property type="match status" value="1"/>
</dbReference>
<dbReference type="FunCoup" id="C5KG99">
    <property type="interactions" value="276"/>
</dbReference>
<dbReference type="EMBL" id="GG672918">
    <property type="protein sequence ID" value="EER16455.1"/>
    <property type="molecule type" value="Genomic_DNA"/>
</dbReference>
<dbReference type="UniPathway" id="UPA00128">
    <property type="reaction ID" value="UER00191"/>
</dbReference>
<keyword evidence="6" id="KW-0413">Isomerase</keyword>
<proteinExistence type="inferred from homology"/>
<keyword evidence="4" id="KW-0521">NADP</keyword>
<evidence type="ECO:0000313" key="8">
    <source>
        <dbReference type="EMBL" id="EER16455.1"/>
    </source>
</evidence>
<evidence type="ECO:0000256" key="4">
    <source>
        <dbReference type="ARBA" id="ARBA00022857"/>
    </source>
</evidence>
<dbReference type="GO" id="GO:0050577">
    <property type="term" value="F:GDP-L-fucose synthase activity"/>
    <property type="evidence" value="ECO:0007669"/>
    <property type="project" value="UniProtKB-EC"/>
</dbReference>
<evidence type="ECO:0000313" key="9">
    <source>
        <dbReference type="Proteomes" id="UP000007800"/>
    </source>
</evidence>
<dbReference type="PANTHER" id="PTHR43238">
    <property type="entry name" value="GDP-L-FUCOSE SYNTHASE"/>
    <property type="match status" value="1"/>
</dbReference>
<dbReference type="RefSeq" id="XP_002784659.1">
    <property type="nucleotide sequence ID" value="XM_002784613.1"/>
</dbReference>
<dbReference type="SUPFAM" id="SSF51735">
    <property type="entry name" value="NAD(P)-binding Rossmann-fold domains"/>
    <property type="match status" value="1"/>
</dbReference>
<dbReference type="CDD" id="cd05239">
    <property type="entry name" value="GDP_FS_SDR_e"/>
    <property type="match status" value="1"/>
</dbReference>
<dbReference type="OrthoDB" id="202470at2759"/>
<organism evidence="9">
    <name type="scientific">Perkinsus marinus (strain ATCC 50983 / TXsc)</name>
    <dbReference type="NCBI Taxonomy" id="423536"/>
    <lineage>
        <taxon>Eukaryota</taxon>
        <taxon>Sar</taxon>
        <taxon>Alveolata</taxon>
        <taxon>Perkinsozoa</taxon>
        <taxon>Perkinsea</taxon>
        <taxon>Perkinsida</taxon>
        <taxon>Perkinsidae</taxon>
        <taxon>Perkinsus</taxon>
    </lineage>
</organism>
<reference evidence="8 9" key="1">
    <citation type="submission" date="2008-07" db="EMBL/GenBank/DDBJ databases">
        <authorList>
            <person name="El-Sayed N."/>
            <person name="Caler E."/>
            <person name="Inman J."/>
            <person name="Amedeo P."/>
            <person name="Hass B."/>
            <person name="Wortman J."/>
        </authorList>
    </citation>
    <scope>NUCLEOTIDE SEQUENCE [LARGE SCALE GENOMIC DNA]</scope>
    <source>
        <strain evidence="9">ATCC 50983 / TXsc</strain>
    </source>
</reference>
<gene>
    <name evidence="8" type="ORF">Pmar_PMAR021053</name>
</gene>
<evidence type="ECO:0000256" key="5">
    <source>
        <dbReference type="ARBA" id="ARBA00023002"/>
    </source>
</evidence>
<evidence type="ECO:0000256" key="1">
    <source>
        <dbReference type="ARBA" id="ARBA00004883"/>
    </source>
</evidence>
<keyword evidence="5" id="KW-0560">Oxidoreductase</keyword>
<feature type="domain" description="NAD-dependent epimerase/dehydratase" evidence="7">
    <location>
        <begin position="9"/>
        <end position="227"/>
    </location>
</feature>
<dbReference type="PANTHER" id="PTHR43238:SF1">
    <property type="entry name" value="GDP-L-FUCOSE SYNTHASE"/>
    <property type="match status" value="1"/>
</dbReference>
<dbReference type="EC" id="1.1.1.271" evidence="3"/>
<dbReference type="OMA" id="HPSNYGY"/>
<dbReference type="Pfam" id="PF01370">
    <property type="entry name" value="Epimerase"/>
    <property type="match status" value="1"/>
</dbReference>
<dbReference type="GO" id="GO:0042351">
    <property type="term" value="P:'de novo' GDP-L-fucose biosynthetic process"/>
    <property type="evidence" value="ECO:0007669"/>
    <property type="project" value="UniProtKB-UniPathway"/>
</dbReference>
<dbReference type="InterPro" id="IPR028614">
    <property type="entry name" value="GDP_fucose/colitose_synth"/>
</dbReference>
<dbReference type="InterPro" id="IPR001509">
    <property type="entry name" value="Epimerase_deHydtase"/>
</dbReference>
<accession>C5KG99</accession>
<evidence type="ECO:0000256" key="2">
    <source>
        <dbReference type="ARBA" id="ARBA00005959"/>
    </source>
</evidence>
<dbReference type="AlphaFoldDB" id="C5KG99"/>
<dbReference type="GO" id="GO:0016853">
    <property type="term" value="F:isomerase activity"/>
    <property type="evidence" value="ECO:0007669"/>
    <property type="project" value="UniProtKB-KW"/>
</dbReference>
<protein>
    <recommendedName>
        <fullName evidence="3">GDP-L-fucose synthase</fullName>
        <ecNumber evidence="3">1.1.1.271</ecNumber>
    </recommendedName>
</protein>
<sequence>MAAIRKPVVLVTGGRGLVGRAIQDEVAALDASYPGGNAEWHFVHSGDADLRDPEATAALFDRVKPSHLVHLAARVGGLFANMQDNLGFFEDNLKLNSNVLSNAARVGVKNAIFCLSTCVFPADAKLPITEEDLHKGPPHFSNEGYAYSKRMMECQVRYYRKAYNLPNWLCVVPTNIYGPYDNFHLVNSHVIPALIRKCYDAKKNGEAFVVLGTGKPLRQFIYSKDMAVSFESRVLLICALSLQRIIIHLLFKPPRTGDVDSRVGPAVDIVSYICCGDEDSEDGELSIADVARGIAKAMDFRGKIKLDATQSDGIYRKTASNRRLRSEVLPSGYEFTPFEEGIAETCQWFIKNHEEARV</sequence>